<dbReference type="EC" id="6.1.1.11" evidence="2"/>
<dbReference type="AlphaFoldDB" id="A0A330M3S5"/>
<evidence type="ECO:0000313" key="3">
    <source>
        <dbReference type="Proteomes" id="UP000250123"/>
    </source>
</evidence>
<evidence type="ECO:0000313" key="2">
    <source>
        <dbReference type="EMBL" id="SQH76605.1"/>
    </source>
</evidence>
<accession>A0A330M3S5</accession>
<evidence type="ECO:0000256" key="1">
    <source>
        <dbReference type="SAM" id="Phobius"/>
    </source>
</evidence>
<dbReference type="GO" id="GO:0004828">
    <property type="term" value="F:serine-tRNA ligase activity"/>
    <property type="evidence" value="ECO:0007669"/>
    <property type="project" value="UniProtKB-EC"/>
</dbReference>
<name>A0A330M3S5_9GAMM</name>
<reference evidence="3" key="1">
    <citation type="submission" date="2018-06" db="EMBL/GenBank/DDBJ databases">
        <authorList>
            <person name="Cea G.-C."/>
            <person name="William W."/>
        </authorList>
    </citation>
    <scope>NUCLEOTIDE SEQUENCE [LARGE SCALE GENOMIC DNA]</scope>
    <source>
        <strain evidence="3">DB21MT-2</strain>
    </source>
</reference>
<protein>
    <submittedName>
        <fullName evidence="2">Seryl-tRNA synthetase</fullName>
        <ecNumber evidence="2">6.1.1.11</ecNumber>
    </submittedName>
</protein>
<keyword evidence="2" id="KW-0030">Aminoacyl-tRNA synthetase</keyword>
<dbReference type="Proteomes" id="UP000250123">
    <property type="component" value="Chromosome SHEWBE"/>
</dbReference>
<gene>
    <name evidence="2" type="ORF">SHEWBE_2642</name>
</gene>
<dbReference type="RefSeq" id="WP_269461383.1">
    <property type="nucleotide sequence ID" value="NZ_LS483452.1"/>
</dbReference>
<keyword evidence="1" id="KW-0472">Membrane</keyword>
<sequence length="40" mass="4575">MDSGWRYFQWLSYVVVICAFGGIMFATFGEATLIILQNII</sequence>
<dbReference type="KEGG" id="sbk:SHEWBE_2642"/>
<keyword evidence="1" id="KW-1133">Transmembrane helix</keyword>
<keyword evidence="2" id="KW-0436">Ligase</keyword>
<organism evidence="2 3">
    <name type="scientific">Shewanella benthica</name>
    <dbReference type="NCBI Taxonomy" id="43661"/>
    <lineage>
        <taxon>Bacteria</taxon>
        <taxon>Pseudomonadati</taxon>
        <taxon>Pseudomonadota</taxon>
        <taxon>Gammaproteobacteria</taxon>
        <taxon>Alteromonadales</taxon>
        <taxon>Shewanellaceae</taxon>
        <taxon>Shewanella</taxon>
    </lineage>
</organism>
<proteinExistence type="predicted"/>
<keyword evidence="1" id="KW-0812">Transmembrane</keyword>
<feature type="transmembrane region" description="Helical" evidence="1">
    <location>
        <begin position="12"/>
        <end position="36"/>
    </location>
</feature>
<dbReference type="EMBL" id="LS483452">
    <property type="protein sequence ID" value="SQH76605.1"/>
    <property type="molecule type" value="Genomic_DNA"/>
</dbReference>